<proteinExistence type="predicted"/>
<dbReference type="AlphaFoldDB" id="A0A2V5H7L9"/>
<keyword evidence="2" id="KW-1185">Reference proteome</keyword>
<sequence length="77" mass="8210">MDRGPSGSPFLLYVCHPSGAIPSDFITHSSKDSLALIGLSGLYSVLPHHRYRSLPVFPPPLLMSGPNKSVPEPAGKI</sequence>
<gene>
    <name evidence="1" type="ORF">BO99DRAFT_404081</name>
</gene>
<accession>A0A2V5H7L9</accession>
<evidence type="ECO:0000313" key="2">
    <source>
        <dbReference type="Proteomes" id="UP000249829"/>
    </source>
</evidence>
<protein>
    <submittedName>
        <fullName evidence="1">Uncharacterized protein</fullName>
    </submittedName>
</protein>
<organism evidence="1 2">
    <name type="scientific">Aspergillus violaceofuscus (strain CBS 115571)</name>
    <dbReference type="NCBI Taxonomy" id="1450538"/>
    <lineage>
        <taxon>Eukaryota</taxon>
        <taxon>Fungi</taxon>
        <taxon>Dikarya</taxon>
        <taxon>Ascomycota</taxon>
        <taxon>Pezizomycotina</taxon>
        <taxon>Eurotiomycetes</taxon>
        <taxon>Eurotiomycetidae</taxon>
        <taxon>Eurotiales</taxon>
        <taxon>Aspergillaceae</taxon>
        <taxon>Aspergillus</taxon>
    </lineage>
</organism>
<reference evidence="1 2" key="1">
    <citation type="submission" date="2018-02" db="EMBL/GenBank/DDBJ databases">
        <title>The genomes of Aspergillus section Nigri reveals drivers in fungal speciation.</title>
        <authorList>
            <consortium name="DOE Joint Genome Institute"/>
            <person name="Vesth T.C."/>
            <person name="Nybo J."/>
            <person name="Theobald S."/>
            <person name="Brandl J."/>
            <person name="Frisvad J.C."/>
            <person name="Nielsen K.F."/>
            <person name="Lyhne E.K."/>
            <person name="Kogle M.E."/>
            <person name="Kuo A."/>
            <person name="Riley R."/>
            <person name="Clum A."/>
            <person name="Nolan M."/>
            <person name="Lipzen A."/>
            <person name="Salamov A."/>
            <person name="Henrissat B."/>
            <person name="Wiebenga A."/>
            <person name="De vries R.P."/>
            <person name="Grigoriev I.V."/>
            <person name="Mortensen U.H."/>
            <person name="Andersen M.R."/>
            <person name="Baker S.E."/>
        </authorList>
    </citation>
    <scope>NUCLEOTIDE SEQUENCE [LARGE SCALE GENOMIC DNA]</scope>
    <source>
        <strain evidence="1 2">CBS 115571</strain>
    </source>
</reference>
<evidence type="ECO:0000313" key="1">
    <source>
        <dbReference type="EMBL" id="PYI17674.1"/>
    </source>
</evidence>
<dbReference type="EMBL" id="KZ825153">
    <property type="protein sequence ID" value="PYI17674.1"/>
    <property type="molecule type" value="Genomic_DNA"/>
</dbReference>
<name>A0A2V5H7L9_ASPV1</name>
<dbReference type="Proteomes" id="UP000249829">
    <property type="component" value="Unassembled WGS sequence"/>
</dbReference>